<dbReference type="CDD" id="cd14688">
    <property type="entry name" value="bZIP_YAP"/>
    <property type="match status" value="1"/>
</dbReference>
<evidence type="ECO:0000313" key="3">
    <source>
        <dbReference type="Proteomes" id="UP000235786"/>
    </source>
</evidence>
<dbReference type="InterPro" id="IPR046347">
    <property type="entry name" value="bZIP_sf"/>
</dbReference>
<evidence type="ECO:0000256" key="1">
    <source>
        <dbReference type="SAM" id="MobiDB-lite"/>
    </source>
</evidence>
<reference evidence="2 3" key="1">
    <citation type="submission" date="2016-04" db="EMBL/GenBank/DDBJ databases">
        <title>A degradative enzymes factory behind the ericoid mycorrhizal symbiosis.</title>
        <authorList>
            <consortium name="DOE Joint Genome Institute"/>
            <person name="Martino E."/>
            <person name="Morin E."/>
            <person name="Grelet G."/>
            <person name="Kuo A."/>
            <person name="Kohler A."/>
            <person name="Daghino S."/>
            <person name="Barry K."/>
            <person name="Choi C."/>
            <person name="Cichocki N."/>
            <person name="Clum A."/>
            <person name="Copeland A."/>
            <person name="Hainaut M."/>
            <person name="Haridas S."/>
            <person name="Labutti K."/>
            <person name="Lindquist E."/>
            <person name="Lipzen A."/>
            <person name="Khouja H.-R."/>
            <person name="Murat C."/>
            <person name="Ohm R."/>
            <person name="Olson A."/>
            <person name="Spatafora J."/>
            <person name="Veneault-Fourrey C."/>
            <person name="Henrissat B."/>
            <person name="Grigoriev I."/>
            <person name="Martin F."/>
            <person name="Perotto S."/>
        </authorList>
    </citation>
    <scope>NUCLEOTIDE SEQUENCE [LARGE SCALE GENOMIC DNA]</scope>
    <source>
        <strain evidence="2 3">F</strain>
    </source>
</reference>
<evidence type="ECO:0008006" key="4">
    <source>
        <dbReference type="Google" id="ProtNLM"/>
    </source>
</evidence>
<gene>
    <name evidence="2" type="ORF">L207DRAFT_547881</name>
</gene>
<evidence type="ECO:0000313" key="2">
    <source>
        <dbReference type="EMBL" id="PMD33956.1"/>
    </source>
</evidence>
<dbReference type="Gene3D" id="1.20.5.170">
    <property type="match status" value="1"/>
</dbReference>
<dbReference type="PANTHER" id="PTHR37012">
    <property type="entry name" value="B-ZIP TRANSCRIPTION FACTOR (EUROFUNG)-RELATED"/>
    <property type="match status" value="1"/>
</dbReference>
<dbReference type="SUPFAM" id="SSF57959">
    <property type="entry name" value="Leucine zipper domain"/>
    <property type="match status" value="1"/>
</dbReference>
<feature type="compositionally biased region" description="Basic residues" evidence="1">
    <location>
        <begin position="26"/>
        <end position="35"/>
    </location>
</feature>
<dbReference type="Proteomes" id="UP000235786">
    <property type="component" value="Unassembled WGS sequence"/>
</dbReference>
<dbReference type="GO" id="GO:0003700">
    <property type="term" value="F:DNA-binding transcription factor activity"/>
    <property type="evidence" value="ECO:0007669"/>
    <property type="project" value="InterPro"/>
</dbReference>
<dbReference type="Pfam" id="PF11905">
    <property type="entry name" value="DUF3425"/>
    <property type="match status" value="1"/>
</dbReference>
<dbReference type="InterPro" id="IPR021833">
    <property type="entry name" value="DUF3425"/>
</dbReference>
<keyword evidence="3" id="KW-1185">Reference proteome</keyword>
<sequence length="485" mass="54597">MSTTPMSSSRSSNSPAAMEDDEPRKKGSRGGKRSVSHLSKAQLARKRANDREAQRNIRQRTKEHIASLEKKVQELEQGGRSSSIERVINRNRELEEEIEKLRAQLATHQASVAPAQVPPEIPEELLLPQKVTLDWMPAEPSHWSGDVPPHMADMDVNCSIACSTAGYTSTVGASYPTTSSSMTYDEEASQQMYTPNAIPMWDDSMVFGSQASQSLTKPVPAWAPFHPAFSQPSRFADLQPSGFEEAINNQPAFNTTCWQSQPSIYAWQISTKLKAPITLVDQLMFGVIHSQRHMAMTEGLSGEDLVGPTFPSVHLLFNQPGPPEKKPSTLTEVMARYSAVLSRRGFARIPEKLASFMCMYKFVQWQISPNYGTFQALHEWQAPRPSQLMIPHPAWMDLPPWGKFRDKVIQNQAKYDNVEFQSDYAANLSVNFPHDPMKALIFQEGQIMVSPMLDRHLSDISNMSMRKPFADKYPEFSDVCRFDEV</sequence>
<feature type="compositionally biased region" description="Basic and acidic residues" evidence="1">
    <location>
        <begin position="47"/>
        <end position="58"/>
    </location>
</feature>
<protein>
    <recommendedName>
        <fullName evidence="4">BZIP domain-containing protein</fullName>
    </recommendedName>
</protein>
<proteinExistence type="predicted"/>
<dbReference type="AlphaFoldDB" id="A0A2J6R606"/>
<dbReference type="OrthoDB" id="3535998at2759"/>
<accession>A0A2J6R606</accession>
<feature type="region of interest" description="Disordered" evidence="1">
    <location>
        <begin position="1"/>
        <end position="58"/>
    </location>
</feature>
<feature type="compositionally biased region" description="Low complexity" evidence="1">
    <location>
        <begin position="1"/>
        <end position="15"/>
    </location>
</feature>
<organism evidence="2 3">
    <name type="scientific">Hyaloscypha variabilis (strain UAMH 11265 / GT02V1 / F)</name>
    <name type="common">Meliniomyces variabilis</name>
    <dbReference type="NCBI Taxonomy" id="1149755"/>
    <lineage>
        <taxon>Eukaryota</taxon>
        <taxon>Fungi</taxon>
        <taxon>Dikarya</taxon>
        <taxon>Ascomycota</taxon>
        <taxon>Pezizomycotina</taxon>
        <taxon>Leotiomycetes</taxon>
        <taxon>Helotiales</taxon>
        <taxon>Hyaloscyphaceae</taxon>
        <taxon>Hyaloscypha</taxon>
        <taxon>Hyaloscypha variabilis</taxon>
    </lineage>
</organism>
<dbReference type="PANTHER" id="PTHR37012:SF2">
    <property type="entry name" value="BZIP DOMAIN-CONTAINING PROTEIN-RELATED"/>
    <property type="match status" value="1"/>
</dbReference>
<dbReference type="EMBL" id="KZ613955">
    <property type="protein sequence ID" value="PMD33956.1"/>
    <property type="molecule type" value="Genomic_DNA"/>
</dbReference>
<name>A0A2J6R606_HYAVF</name>